<evidence type="ECO:0000256" key="3">
    <source>
        <dbReference type="ARBA" id="ARBA00022692"/>
    </source>
</evidence>
<evidence type="ECO:0000313" key="13">
    <source>
        <dbReference type="Proteomes" id="UP001285263"/>
    </source>
</evidence>
<dbReference type="InterPro" id="IPR027417">
    <property type="entry name" value="P-loop_NTPase"/>
</dbReference>
<evidence type="ECO:0000256" key="9">
    <source>
        <dbReference type="SAM" id="Phobius"/>
    </source>
</evidence>
<keyword evidence="5 12" id="KW-0067">ATP-binding</keyword>
<feature type="transmembrane region" description="Helical" evidence="9">
    <location>
        <begin position="26"/>
        <end position="46"/>
    </location>
</feature>
<organism evidence="12 13">
    <name type="scientific">Roseateles agri</name>
    <dbReference type="NCBI Taxonomy" id="3098619"/>
    <lineage>
        <taxon>Bacteria</taxon>
        <taxon>Pseudomonadati</taxon>
        <taxon>Pseudomonadota</taxon>
        <taxon>Betaproteobacteria</taxon>
        <taxon>Burkholderiales</taxon>
        <taxon>Sphaerotilaceae</taxon>
        <taxon>Roseateles</taxon>
    </lineage>
</organism>
<feature type="domain" description="ABC transporter" evidence="10">
    <location>
        <begin position="377"/>
        <end position="611"/>
    </location>
</feature>
<dbReference type="PANTHER" id="PTHR24221">
    <property type="entry name" value="ATP-BINDING CASSETTE SUB-FAMILY B"/>
    <property type="match status" value="1"/>
</dbReference>
<feature type="transmembrane region" description="Helical" evidence="9">
    <location>
        <begin position="66"/>
        <end position="84"/>
    </location>
</feature>
<dbReference type="InterPro" id="IPR036640">
    <property type="entry name" value="ABC1_TM_sf"/>
</dbReference>
<dbReference type="Gene3D" id="1.20.1560.10">
    <property type="entry name" value="ABC transporter type 1, transmembrane domain"/>
    <property type="match status" value="1"/>
</dbReference>
<evidence type="ECO:0000256" key="6">
    <source>
        <dbReference type="ARBA" id="ARBA00022989"/>
    </source>
</evidence>
<dbReference type="InterPro" id="IPR017871">
    <property type="entry name" value="ABC_transporter-like_CS"/>
</dbReference>
<keyword evidence="7 9" id="KW-0472">Membrane</keyword>
<dbReference type="SMART" id="SM00382">
    <property type="entry name" value="AAA"/>
    <property type="match status" value="1"/>
</dbReference>
<comment type="caution">
    <text evidence="12">The sequence shown here is derived from an EMBL/GenBank/DDBJ whole genome shotgun (WGS) entry which is preliminary data.</text>
</comment>
<dbReference type="PROSITE" id="PS50929">
    <property type="entry name" value="ABC_TM1F"/>
    <property type="match status" value="1"/>
</dbReference>
<evidence type="ECO:0000259" key="10">
    <source>
        <dbReference type="PROSITE" id="PS50893"/>
    </source>
</evidence>
<sequence>MQQQSSHPRAAQLMLDCIDGPIARRLIATNLLAIAGGLIAGVAPVGLKGLIDAAKDEANTSRTTSMAVYAVAYLASLALGRFLGEVRPMLASATEQRLYGRLRQRFFHHTLHLPFGFHLNERAGATVHALNQGITGCQIIVYSVLNSIVPVVIEVVTVTAVLLSLDQPLLTSIFAATAVAYVAVATTRTRALTQAAQRVSAASADVSSAIAEGLTNIEPVKCFGVESRLVDELAGSTSLLEQRWSTLYRRRLRSGFALLTVFVASMCASLVTAIYGLREGSLTIGGFVLANMYMVQLLRPLDMLAAATRDVSQALAFIGPMLAILQTPQEVFCVKSADAIKSGDEAVPTRAPAASDFASSADSSLPPSPQRSKAPRIQFCDVRIALGNSDAVLSELNLDIPAGRTVAIVGASGCGKSTMARLLLRLWKPERGTIFWNDQPIEDLPLATLREMVAIVPQDTVLFNATIAMNIAIGRPGATSQQIERAARLAQLHDLVSTLPRGYATVVGERGMKLSGGQRQRIAIARAVLRDPLVFVFDEATSMLDSPTEQEILHDLRKIATGRTTIMIAHRLSTLRHADKIVVLAGGGVAEQGDHDTLLTRDGLYASMWRAQRLETIT</sequence>
<evidence type="ECO:0000256" key="2">
    <source>
        <dbReference type="ARBA" id="ARBA00022475"/>
    </source>
</evidence>
<dbReference type="Pfam" id="PF00664">
    <property type="entry name" value="ABC_membrane"/>
    <property type="match status" value="1"/>
</dbReference>
<feature type="region of interest" description="Disordered" evidence="8">
    <location>
        <begin position="354"/>
        <end position="373"/>
    </location>
</feature>
<dbReference type="EMBL" id="JAXCLA010000013">
    <property type="protein sequence ID" value="MDY0749098.1"/>
    <property type="molecule type" value="Genomic_DNA"/>
</dbReference>
<dbReference type="InterPro" id="IPR003593">
    <property type="entry name" value="AAA+_ATPase"/>
</dbReference>
<evidence type="ECO:0000256" key="1">
    <source>
        <dbReference type="ARBA" id="ARBA00004651"/>
    </source>
</evidence>
<proteinExistence type="predicted"/>
<dbReference type="PROSITE" id="PS50893">
    <property type="entry name" value="ABC_TRANSPORTER_2"/>
    <property type="match status" value="1"/>
</dbReference>
<dbReference type="PROSITE" id="PS00211">
    <property type="entry name" value="ABC_TRANSPORTER_1"/>
    <property type="match status" value="1"/>
</dbReference>
<keyword evidence="2" id="KW-1003">Cell membrane</keyword>
<evidence type="ECO:0000256" key="5">
    <source>
        <dbReference type="ARBA" id="ARBA00022840"/>
    </source>
</evidence>
<evidence type="ECO:0000313" key="12">
    <source>
        <dbReference type="EMBL" id="MDY0749098.1"/>
    </source>
</evidence>
<keyword evidence="4" id="KW-0547">Nucleotide-binding</keyword>
<dbReference type="InterPro" id="IPR039421">
    <property type="entry name" value="Type_1_exporter"/>
</dbReference>
<keyword evidence="13" id="KW-1185">Reference proteome</keyword>
<dbReference type="Gene3D" id="3.40.50.300">
    <property type="entry name" value="P-loop containing nucleotide triphosphate hydrolases"/>
    <property type="match status" value="1"/>
</dbReference>
<feature type="domain" description="ABC transmembrane type-1" evidence="11">
    <location>
        <begin position="31"/>
        <end position="313"/>
    </location>
</feature>
<feature type="transmembrane region" description="Helical" evidence="9">
    <location>
        <begin position="139"/>
        <end position="163"/>
    </location>
</feature>
<name>A0ABU5DRZ9_9BURK</name>
<evidence type="ECO:0000256" key="4">
    <source>
        <dbReference type="ARBA" id="ARBA00022741"/>
    </source>
</evidence>
<reference evidence="12 13" key="1">
    <citation type="submission" date="2023-11" db="EMBL/GenBank/DDBJ databases">
        <title>Paucibacter sp. nov., isolated from fresh soil in Korea.</title>
        <authorList>
            <person name="Le N.T.T."/>
        </authorList>
    </citation>
    <scope>NUCLEOTIDE SEQUENCE [LARGE SCALE GENOMIC DNA]</scope>
    <source>
        <strain evidence="12 13">R3-3</strain>
    </source>
</reference>
<dbReference type="Proteomes" id="UP001285263">
    <property type="component" value="Unassembled WGS sequence"/>
</dbReference>
<keyword evidence="3 9" id="KW-0812">Transmembrane</keyword>
<dbReference type="RefSeq" id="WP_320427064.1">
    <property type="nucleotide sequence ID" value="NZ_JAXCLA010000013.1"/>
</dbReference>
<dbReference type="PANTHER" id="PTHR24221:SF654">
    <property type="entry name" value="ATP-BINDING CASSETTE SUB-FAMILY B MEMBER 6"/>
    <property type="match status" value="1"/>
</dbReference>
<accession>A0ABU5DRZ9</accession>
<evidence type="ECO:0000256" key="8">
    <source>
        <dbReference type="SAM" id="MobiDB-lite"/>
    </source>
</evidence>
<comment type="subcellular location">
    <subcellularLocation>
        <location evidence="1">Cell membrane</location>
        <topology evidence="1">Multi-pass membrane protein</topology>
    </subcellularLocation>
</comment>
<feature type="compositionally biased region" description="Low complexity" evidence="8">
    <location>
        <begin position="354"/>
        <end position="365"/>
    </location>
</feature>
<dbReference type="SUPFAM" id="SSF52540">
    <property type="entry name" value="P-loop containing nucleoside triphosphate hydrolases"/>
    <property type="match status" value="1"/>
</dbReference>
<dbReference type="GO" id="GO:0005524">
    <property type="term" value="F:ATP binding"/>
    <property type="evidence" value="ECO:0007669"/>
    <property type="project" value="UniProtKB-KW"/>
</dbReference>
<protein>
    <submittedName>
        <fullName evidence="12">ABC transporter ATP-binding protein</fullName>
    </submittedName>
</protein>
<evidence type="ECO:0000259" key="11">
    <source>
        <dbReference type="PROSITE" id="PS50929"/>
    </source>
</evidence>
<evidence type="ECO:0000256" key="7">
    <source>
        <dbReference type="ARBA" id="ARBA00023136"/>
    </source>
</evidence>
<dbReference type="InterPro" id="IPR003439">
    <property type="entry name" value="ABC_transporter-like_ATP-bd"/>
</dbReference>
<dbReference type="InterPro" id="IPR011527">
    <property type="entry name" value="ABC1_TM_dom"/>
</dbReference>
<dbReference type="Pfam" id="PF00005">
    <property type="entry name" value="ABC_tran"/>
    <property type="match status" value="1"/>
</dbReference>
<keyword evidence="6 9" id="KW-1133">Transmembrane helix</keyword>
<gene>
    <name evidence="12" type="ORF">SNE35_31670</name>
</gene>
<feature type="transmembrane region" description="Helical" evidence="9">
    <location>
        <begin position="169"/>
        <end position="187"/>
    </location>
</feature>
<dbReference type="SUPFAM" id="SSF90123">
    <property type="entry name" value="ABC transporter transmembrane region"/>
    <property type="match status" value="1"/>
</dbReference>
<feature type="transmembrane region" description="Helical" evidence="9">
    <location>
        <begin position="256"/>
        <end position="275"/>
    </location>
</feature>